<dbReference type="SUPFAM" id="SSF54427">
    <property type="entry name" value="NTF2-like"/>
    <property type="match status" value="1"/>
</dbReference>
<keyword evidence="4" id="KW-1185">Reference proteome</keyword>
<dbReference type="Pfam" id="PF13474">
    <property type="entry name" value="SnoaL_3"/>
    <property type="match status" value="1"/>
</dbReference>
<gene>
    <name evidence="3" type="ORF">E0F26_01710</name>
</gene>
<dbReference type="RefSeq" id="WP_279242319.1">
    <property type="nucleotide sequence ID" value="NZ_CP036501.1"/>
</dbReference>
<feature type="signal peptide" evidence="1">
    <location>
        <begin position="1"/>
        <end position="29"/>
    </location>
</feature>
<evidence type="ECO:0000259" key="2">
    <source>
        <dbReference type="Pfam" id="PF13474"/>
    </source>
</evidence>
<dbReference type="InterPro" id="IPR032710">
    <property type="entry name" value="NTF2-like_dom_sf"/>
</dbReference>
<keyword evidence="1" id="KW-0732">Signal</keyword>
<dbReference type="InterPro" id="IPR037401">
    <property type="entry name" value="SnoaL-like"/>
</dbReference>
<evidence type="ECO:0000313" key="4">
    <source>
        <dbReference type="Proteomes" id="UP001317963"/>
    </source>
</evidence>
<accession>A0ABY6Q4E3</accession>
<proteinExistence type="predicted"/>
<dbReference type="Proteomes" id="UP001317963">
    <property type="component" value="Chromosome"/>
</dbReference>
<sequence>MKHLKMRNQSAKSRFILCCALLMPLLVFAGQSVSHESAKGNLDALIDGLHRDAHEGNFDTYFARYTQDAVFMGTDKSERWRIDAFKAYAAPAFADGHGWTYSVIERNWEGEDDTRWFDEILFNEKLGHCRGTGVVEQIDGEWKIAHYSLTLLIPNDIAEAVGKQSQRADN</sequence>
<evidence type="ECO:0000256" key="1">
    <source>
        <dbReference type="SAM" id="SignalP"/>
    </source>
</evidence>
<protein>
    <recommendedName>
        <fullName evidence="2">SnoaL-like domain-containing protein</fullName>
    </recommendedName>
</protein>
<organism evidence="3 4">
    <name type="scientific">Candidatus Paraluminiphilus aquimaris</name>
    <dbReference type="NCBI Taxonomy" id="2518994"/>
    <lineage>
        <taxon>Bacteria</taxon>
        <taxon>Pseudomonadati</taxon>
        <taxon>Pseudomonadota</taxon>
        <taxon>Gammaproteobacteria</taxon>
        <taxon>Cellvibrionales</taxon>
        <taxon>Halieaceae</taxon>
        <taxon>Candidatus Paraluminiphilus</taxon>
    </lineage>
</organism>
<reference evidence="3 4" key="1">
    <citation type="submission" date="2019-02" db="EMBL/GenBank/DDBJ databases">
        <title>Halieaceae_genomes.</title>
        <authorList>
            <person name="Li S.-H."/>
        </authorList>
    </citation>
    <scope>NUCLEOTIDE SEQUENCE [LARGE SCALE GENOMIC DNA]</scope>
    <source>
        <strain evidence="3 4">JH123</strain>
    </source>
</reference>
<dbReference type="Gene3D" id="3.10.450.50">
    <property type="match status" value="1"/>
</dbReference>
<dbReference type="EMBL" id="CP036501">
    <property type="protein sequence ID" value="UZP73526.1"/>
    <property type="molecule type" value="Genomic_DNA"/>
</dbReference>
<feature type="domain" description="SnoaL-like" evidence="2">
    <location>
        <begin position="44"/>
        <end position="151"/>
    </location>
</feature>
<name>A0ABY6Q4E3_9GAMM</name>
<evidence type="ECO:0000313" key="3">
    <source>
        <dbReference type="EMBL" id="UZP73526.1"/>
    </source>
</evidence>
<feature type="chain" id="PRO_5046289579" description="SnoaL-like domain-containing protein" evidence="1">
    <location>
        <begin position="30"/>
        <end position="170"/>
    </location>
</feature>